<dbReference type="InterPro" id="IPR058533">
    <property type="entry name" value="Cation_efflux_TM"/>
</dbReference>
<keyword evidence="5 7" id="KW-1133">Transmembrane helix</keyword>
<dbReference type="Gene3D" id="1.20.1510.10">
    <property type="entry name" value="Cation efflux protein transmembrane domain"/>
    <property type="match status" value="1"/>
</dbReference>
<dbReference type="AlphaFoldDB" id="A0A6N8HXJ0"/>
<feature type="domain" description="Cation efflux protein transmembrane" evidence="8">
    <location>
        <begin position="31"/>
        <end position="222"/>
    </location>
</feature>
<dbReference type="GO" id="GO:0008324">
    <property type="term" value="F:monoatomic cation transmembrane transporter activity"/>
    <property type="evidence" value="ECO:0007669"/>
    <property type="project" value="InterPro"/>
</dbReference>
<evidence type="ECO:0000256" key="6">
    <source>
        <dbReference type="ARBA" id="ARBA00023136"/>
    </source>
</evidence>
<evidence type="ECO:0000256" key="7">
    <source>
        <dbReference type="SAM" id="Phobius"/>
    </source>
</evidence>
<evidence type="ECO:0000256" key="1">
    <source>
        <dbReference type="ARBA" id="ARBA00004141"/>
    </source>
</evidence>
<dbReference type="RefSeq" id="WP_066647445.1">
    <property type="nucleotide sequence ID" value="NZ_VWXL01000046.1"/>
</dbReference>
<feature type="transmembrane region" description="Helical" evidence="7">
    <location>
        <begin position="97"/>
        <end position="115"/>
    </location>
</feature>
<dbReference type="PANTHER" id="PTHR43840">
    <property type="entry name" value="MITOCHONDRIAL METAL TRANSPORTER 1-RELATED"/>
    <property type="match status" value="1"/>
</dbReference>
<evidence type="ECO:0000313" key="11">
    <source>
        <dbReference type="Proteomes" id="UP000469440"/>
    </source>
</evidence>
<dbReference type="EMBL" id="VWXL01000046">
    <property type="protein sequence ID" value="MVB10574.1"/>
    <property type="molecule type" value="Genomic_DNA"/>
</dbReference>
<proteinExistence type="inferred from homology"/>
<evidence type="ECO:0000256" key="5">
    <source>
        <dbReference type="ARBA" id="ARBA00022989"/>
    </source>
</evidence>
<protein>
    <submittedName>
        <fullName evidence="10">Ferrous-iron efflux pump FieF</fullName>
    </submittedName>
</protein>
<sequence length="392" mass="43391">MTRLLIRLFVRDYQNIDDPQVRERYGKFSGLVGIVTNLFLFAGKITVGLLFHSISVTADAVNNLTDSVSSIVTLVGFKMAAKPADSDHPYGHARIEYISGLMVSLVVFVTGFQFAQTSINKIIRPEQSEFSLIVVAVLVCSILLKAWQGAFYRRVGKTISSSTISATAADSMNDVLATSAVLVGAVLTRLTGFNLDGYMGLVVAVMIMFTGFQLVRETGNPLLGEAPTREFVDDIYRTISAYDGILGIHDLNVHSYGPGRCFATVHCEVPAERDILLSHDIIDNIERDFLEKKGIHLVIHMDPVTTNDPRTNELKRQITQLIAEISPEIGMHDFRVVWGPTHANLVFDICVSFGFPLSDEELVRQITERVRGVPGNCYPVITVDHDYVPTRL</sequence>
<evidence type="ECO:0000313" key="10">
    <source>
        <dbReference type="EMBL" id="MVB10574.1"/>
    </source>
</evidence>
<feature type="transmembrane region" description="Helical" evidence="7">
    <location>
        <begin position="130"/>
        <end position="152"/>
    </location>
</feature>
<dbReference type="Pfam" id="PF01545">
    <property type="entry name" value="Cation_efflux"/>
    <property type="match status" value="1"/>
</dbReference>
<feature type="transmembrane region" description="Helical" evidence="7">
    <location>
        <begin position="173"/>
        <end position="191"/>
    </location>
</feature>
<dbReference type="FunFam" id="1.20.1510.10:FF:000006">
    <property type="entry name" value="Divalent cation efflux transporter"/>
    <property type="match status" value="1"/>
</dbReference>
<name>A0A6N8HXJ0_9FIRM</name>
<keyword evidence="11" id="KW-1185">Reference proteome</keyword>
<feature type="transmembrane region" description="Helical" evidence="7">
    <location>
        <begin position="197"/>
        <end position="215"/>
    </location>
</feature>
<dbReference type="SUPFAM" id="SSF160240">
    <property type="entry name" value="Cation efflux protein cytoplasmic domain-like"/>
    <property type="match status" value="1"/>
</dbReference>
<keyword evidence="6 7" id="KW-0472">Membrane</keyword>
<keyword evidence="4 7" id="KW-0812">Transmembrane</keyword>
<dbReference type="OrthoDB" id="9806522at2"/>
<keyword evidence="3" id="KW-0813">Transport</keyword>
<dbReference type="InterPro" id="IPR027470">
    <property type="entry name" value="Cation_efflux_CTD"/>
</dbReference>
<accession>A0A6N8HXJ0</accession>
<organism evidence="10 11">
    <name type="scientific">Caproicibacter fermentans</name>
    <dbReference type="NCBI Taxonomy" id="2576756"/>
    <lineage>
        <taxon>Bacteria</taxon>
        <taxon>Bacillati</taxon>
        <taxon>Bacillota</taxon>
        <taxon>Clostridia</taxon>
        <taxon>Eubacteriales</taxon>
        <taxon>Acutalibacteraceae</taxon>
        <taxon>Caproicibacter</taxon>
    </lineage>
</organism>
<reference evidence="10 11" key="1">
    <citation type="submission" date="2019-09" db="EMBL/GenBank/DDBJ databases">
        <title>Genome sequence of Clostridium sp. EA1.</title>
        <authorList>
            <person name="Poehlein A."/>
            <person name="Bengelsdorf F.R."/>
            <person name="Daniel R."/>
        </authorList>
    </citation>
    <scope>NUCLEOTIDE SEQUENCE [LARGE SCALE GENOMIC DNA]</scope>
    <source>
        <strain evidence="10 11">EA1</strain>
    </source>
</reference>
<evidence type="ECO:0000256" key="3">
    <source>
        <dbReference type="ARBA" id="ARBA00022448"/>
    </source>
</evidence>
<comment type="caution">
    <text evidence="10">The sequence shown here is derived from an EMBL/GenBank/DDBJ whole genome shotgun (WGS) entry which is preliminary data.</text>
</comment>
<dbReference type="InterPro" id="IPR027469">
    <property type="entry name" value="Cation_efflux_TMD_sf"/>
</dbReference>
<dbReference type="Pfam" id="PF16916">
    <property type="entry name" value="ZT_dimer"/>
    <property type="match status" value="1"/>
</dbReference>
<comment type="subcellular location">
    <subcellularLocation>
        <location evidence="1">Membrane</location>
        <topology evidence="1">Multi-pass membrane protein</topology>
    </subcellularLocation>
</comment>
<dbReference type="Proteomes" id="UP000469440">
    <property type="component" value="Unassembled WGS sequence"/>
</dbReference>
<dbReference type="GO" id="GO:0016020">
    <property type="term" value="C:membrane"/>
    <property type="evidence" value="ECO:0007669"/>
    <property type="project" value="UniProtKB-SubCell"/>
</dbReference>
<dbReference type="InterPro" id="IPR036837">
    <property type="entry name" value="Cation_efflux_CTD_sf"/>
</dbReference>
<evidence type="ECO:0000256" key="2">
    <source>
        <dbReference type="ARBA" id="ARBA00008114"/>
    </source>
</evidence>
<evidence type="ECO:0000259" key="8">
    <source>
        <dbReference type="Pfam" id="PF01545"/>
    </source>
</evidence>
<dbReference type="Gene3D" id="3.30.70.1350">
    <property type="entry name" value="Cation efflux protein, cytoplasmic domain"/>
    <property type="match status" value="1"/>
</dbReference>
<gene>
    <name evidence="10" type="primary">fieF</name>
    <name evidence="10" type="ORF">CAFE_12690</name>
</gene>
<dbReference type="InterPro" id="IPR050291">
    <property type="entry name" value="CDF_Transporter"/>
</dbReference>
<dbReference type="PANTHER" id="PTHR43840:SF50">
    <property type="entry name" value="MANGANESE EFFLUX SYSTEM PROTEIN MNES"/>
    <property type="match status" value="1"/>
</dbReference>
<evidence type="ECO:0000256" key="4">
    <source>
        <dbReference type="ARBA" id="ARBA00022692"/>
    </source>
</evidence>
<dbReference type="InterPro" id="IPR002524">
    <property type="entry name" value="Cation_efflux"/>
</dbReference>
<feature type="domain" description="Cation efflux protein cytoplasmic" evidence="9">
    <location>
        <begin position="227"/>
        <end position="303"/>
    </location>
</feature>
<comment type="similarity">
    <text evidence="2">Belongs to the cation diffusion facilitator (CDF) transporter (TC 2.A.4) family.</text>
</comment>
<feature type="transmembrane region" description="Helical" evidence="7">
    <location>
        <begin position="31"/>
        <end position="54"/>
    </location>
</feature>
<dbReference type="NCBIfam" id="TIGR01297">
    <property type="entry name" value="CDF"/>
    <property type="match status" value="1"/>
</dbReference>
<dbReference type="SUPFAM" id="SSF161111">
    <property type="entry name" value="Cation efflux protein transmembrane domain-like"/>
    <property type="match status" value="1"/>
</dbReference>
<evidence type="ECO:0000259" key="9">
    <source>
        <dbReference type="Pfam" id="PF16916"/>
    </source>
</evidence>